<evidence type="ECO:0000313" key="3">
    <source>
        <dbReference type="Proteomes" id="UP001432322"/>
    </source>
</evidence>
<evidence type="ECO:0000313" key="2">
    <source>
        <dbReference type="EMBL" id="GMT19000.1"/>
    </source>
</evidence>
<reference evidence="2" key="1">
    <citation type="submission" date="2023-10" db="EMBL/GenBank/DDBJ databases">
        <title>Genome assembly of Pristionchus species.</title>
        <authorList>
            <person name="Yoshida K."/>
            <person name="Sommer R.J."/>
        </authorList>
    </citation>
    <scope>NUCLEOTIDE SEQUENCE</scope>
    <source>
        <strain evidence="2">RS5133</strain>
    </source>
</reference>
<protein>
    <submittedName>
        <fullName evidence="2">Uncharacterized protein</fullName>
    </submittedName>
</protein>
<organism evidence="2 3">
    <name type="scientific">Pristionchus fissidentatus</name>
    <dbReference type="NCBI Taxonomy" id="1538716"/>
    <lineage>
        <taxon>Eukaryota</taxon>
        <taxon>Metazoa</taxon>
        <taxon>Ecdysozoa</taxon>
        <taxon>Nematoda</taxon>
        <taxon>Chromadorea</taxon>
        <taxon>Rhabditida</taxon>
        <taxon>Rhabditina</taxon>
        <taxon>Diplogasteromorpha</taxon>
        <taxon>Diplogasteroidea</taxon>
        <taxon>Neodiplogasteridae</taxon>
        <taxon>Pristionchus</taxon>
    </lineage>
</organism>
<sequence length="81" mass="9059">VFCRTAISNSEVDLKAVTASITPFHDLSSDDSSRSRTELLPRESVSALSFHSKKRFGMATSEKETTKKRPINAVPLHQKRK</sequence>
<evidence type="ECO:0000256" key="1">
    <source>
        <dbReference type="SAM" id="MobiDB-lite"/>
    </source>
</evidence>
<feature type="non-terminal residue" evidence="2">
    <location>
        <position position="1"/>
    </location>
</feature>
<dbReference type="EMBL" id="BTSY01000003">
    <property type="protein sequence ID" value="GMT19000.1"/>
    <property type="molecule type" value="Genomic_DNA"/>
</dbReference>
<dbReference type="Proteomes" id="UP001432322">
    <property type="component" value="Unassembled WGS sequence"/>
</dbReference>
<accession>A0AAV5VK45</accession>
<dbReference type="AlphaFoldDB" id="A0AAV5VK45"/>
<keyword evidence="3" id="KW-1185">Reference proteome</keyword>
<comment type="caution">
    <text evidence="2">The sequence shown here is derived from an EMBL/GenBank/DDBJ whole genome shotgun (WGS) entry which is preliminary data.</text>
</comment>
<gene>
    <name evidence="2" type="ORF">PFISCL1PPCAC_10297</name>
</gene>
<feature type="region of interest" description="Disordered" evidence="1">
    <location>
        <begin position="56"/>
        <end position="81"/>
    </location>
</feature>
<proteinExistence type="predicted"/>
<name>A0AAV5VK45_9BILA</name>